<sequence>MFQVKISKEDVLTVNGIEVPGGSQPRFLSLFSHITPNAKVVIGTPKGHSVEHPDAGTHYIAFIRADQAAFDMLKQFVSTEPVDMENEETVIIRDDGDFRGKRYAEIYHVIRRPKAEVVTDPADYDDE</sequence>
<name>A0A5U8XJR6_SALMU</name>
<gene>
    <name evidence="1" type="ORF">DTU56_08795</name>
</gene>
<dbReference type="AlphaFoldDB" id="A0A5U8XJR6"/>
<comment type="caution">
    <text evidence="1">The sequence shown here is derived from an EMBL/GenBank/DDBJ whole genome shotgun (WGS) entry which is preliminary data.</text>
</comment>
<dbReference type="EMBL" id="AAGUDP010000006">
    <property type="protein sequence ID" value="EBS0563212.1"/>
    <property type="molecule type" value="Genomic_DNA"/>
</dbReference>
<organism evidence="1">
    <name type="scientific">Salmonella muenchen</name>
    <dbReference type="NCBI Taxonomy" id="596"/>
    <lineage>
        <taxon>Bacteria</taxon>
        <taxon>Pseudomonadati</taxon>
        <taxon>Pseudomonadota</taxon>
        <taxon>Gammaproteobacteria</taxon>
        <taxon>Enterobacterales</taxon>
        <taxon>Enterobacteriaceae</taxon>
        <taxon>Salmonella</taxon>
    </lineage>
</organism>
<accession>A0A5U8XJR6</accession>
<evidence type="ECO:0000313" key="1">
    <source>
        <dbReference type="EMBL" id="EBS0563212.1"/>
    </source>
</evidence>
<reference evidence="1" key="1">
    <citation type="submission" date="2018-07" db="EMBL/GenBank/DDBJ databases">
        <authorList>
            <person name="Ashton P.M."/>
            <person name="Dallman T."/>
            <person name="Nair S."/>
            <person name="De Pinna E."/>
            <person name="Peters T."/>
            <person name="Grant K."/>
        </authorList>
    </citation>
    <scope>NUCLEOTIDE SEQUENCE</scope>
    <source>
        <strain evidence="1">142535</strain>
    </source>
</reference>
<protein>
    <submittedName>
        <fullName evidence="1">Uncharacterized protein</fullName>
    </submittedName>
</protein>
<proteinExistence type="predicted"/>